<gene>
    <name evidence="1" type="ORF">MJO28_015086</name>
</gene>
<keyword evidence="2" id="KW-1185">Reference proteome</keyword>
<sequence length="487" mass="55320">MKKNEDELQNTNKNRMTTTTTTINSESRFILDILESQKRNKEKPILDLIKTELNDGNVIELELLDQLQNMPIITTTTTTTTQKRKHLTVDGHHKESKRKGKKPNLNRDHLSAHQNLVQDFFTNNNGDEEEGLSFENEFGISKSIFDRIRSDLTKKDPHFIQRKDALGNLGHSSEQKLLVSVRQLVYGIGHKRAILDRYIRMAESTALESLLRFCTQIDALYSPSYLRLATPKELREISTANQRRGFKQGFHAYLGHKSWTWKSCPTGWNGRFKSASSPDPLPTLIFEGLVDWKGWIWNGFVSTPGNCKDLDLFKSVTLPIYSVNYKPLQSEDTHGDVYYLADSIYPPVPPIESTQPDLHKLARLDFDTTINHLLEKFKVLTEPCRLWSTSNNSMDLIIKTVLILHNMMVEESDLSTERPERLLPPVVDVDLNQGDIQVQPSACSSTTLPSTTATTSAATTAAPITAHVLAKLNHRYQFYNPNSSLLV</sequence>
<name>A0ACC0DSQ0_9BASI</name>
<reference evidence="1 2" key="3">
    <citation type="journal article" date="2022" name="Microbiol. Spectr.">
        <title>Folding features and dynamics of 3D genome architecture in plant fungal pathogens.</title>
        <authorList>
            <person name="Xia C."/>
        </authorList>
    </citation>
    <scope>NUCLEOTIDE SEQUENCE [LARGE SCALE GENOMIC DNA]</scope>
    <source>
        <strain evidence="1 2">93-210</strain>
    </source>
</reference>
<proteinExistence type="predicted"/>
<evidence type="ECO:0000313" key="2">
    <source>
        <dbReference type="Proteomes" id="UP001060170"/>
    </source>
</evidence>
<dbReference type="EMBL" id="CM045880">
    <property type="protein sequence ID" value="KAI7938166.1"/>
    <property type="molecule type" value="Genomic_DNA"/>
</dbReference>
<organism evidence="1 2">
    <name type="scientific">Puccinia striiformis f. sp. tritici</name>
    <dbReference type="NCBI Taxonomy" id="168172"/>
    <lineage>
        <taxon>Eukaryota</taxon>
        <taxon>Fungi</taxon>
        <taxon>Dikarya</taxon>
        <taxon>Basidiomycota</taxon>
        <taxon>Pucciniomycotina</taxon>
        <taxon>Pucciniomycetes</taxon>
        <taxon>Pucciniales</taxon>
        <taxon>Pucciniaceae</taxon>
        <taxon>Puccinia</taxon>
    </lineage>
</organism>
<protein>
    <submittedName>
        <fullName evidence="1">Uncharacterized protein</fullName>
    </submittedName>
</protein>
<reference evidence="2" key="1">
    <citation type="journal article" date="2018" name="BMC Genomics">
        <title>Genomic insights into host adaptation between the wheat stripe rust pathogen (Puccinia striiformis f. sp. tritici) and the barley stripe rust pathogen (Puccinia striiformis f. sp. hordei).</title>
        <authorList>
            <person name="Xia C."/>
            <person name="Wang M."/>
            <person name="Yin C."/>
            <person name="Cornejo O.E."/>
            <person name="Hulbert S.H."/>
            <person name="Chen X."/>
        </authorList>
    </citation>
    <scope>NUCLEOTIDE SEQUENCE [LARGE SCALE GENOMIC DNA]</scope>
    <source>
        <strain evidence="2">93-210</strain>
    </source>
</reference>
<reference evidence="2" key="2">
    <citation type="journal article" date="2018" name="Mol. Plant Microbe Interact.">
        <title>Genome sequence resources for the wheat stripe rust pathogen (Puccinia striiformis f. sp. tritici) and the barley stripe rust pathogen (Puccinia striiformis f. sp. hordei).</title>
        <authorList>
            <person name="Xia C."/>
            <person name="Wang M."/>
            <person name="Yin C."/>
            <person name="Cornejo O.E."/>
            <person name="Hulbert S.H."/>
            <person name="Chen X."/>
        </authorList>
    </citation>
    <scope>NUCLEOTIDE SEQUENCE [LARGE SCALE GENOMIC DNA]</scope>
    <source>
        <strain evidence="2">93-210</strain>
    </source>
</reference>
<comment type="caution">
    <text evidence="1">The sequence shown here is derived from an EMBL/GenBank/DDBJ whole genome shotgun (WGS) entry which is preliminary data.</text>
</comment>
<accession>A0ACC0DSQ0</accession>
<evidence type="ECO:0000313" key="1">
    <source>
        <dbReference type="EMBL" id="KAI7938166.1"/>
    </source>
</evidence>
<dbReference type="Proteomes" id="UP001060170">
    <property type="component" value="Chromosome 16"/>
</dbReference>